<keyword evidence="4" id="KW-0067">ATP-binding</keyword>
<dbReference type="PANTHER" id="PTHR43107">
    <property type="entry name" value="LONG-CHAIN FATTY ACID TRANSPORT PROTEIN"/>
    <property type="match status" value="1"/>
</dbReference>
<dbReference type="InterPro" id="IPR042099">
    <property type="entry name" value="ANL_N_sf"/>
</dbReference>
<proteinExistence type="inferred from homology"/>
<protein>
    <submittedName>
        <fullName evidence="6">Long-chain-fatty-acid--CoA ligase</fullName>
    </submittedName>
</protein>
<name>M3V9N3_GORML</name>
<evidence type="ECO:0000256" key="4">
    <source>
        <dbReference type="ARBA" id="ARBA00022840"/>
    </source>
</evidence>
<comment type="similarity">
    <text evidence="1">Belongs to the ATP-dependent AMP-binding enzyme family.</text>
</comment>
<comment type="caution">
    <text evidence="6">The sequence shown here is derived from an EMBL/GenBank/DDBJ whole genome shotgun (WGS) entry which is preliminary data.</text>
</comment>
<dbReference type="Gene3D" id="3.30.300.30">
    <property type="match status" value="1"/>
</dbReference>
<dbReference type="AlphaFoldDB" id="M3V9N3"/>
<dbReference type="InterPro" id="IPR045851">
    <property type="entry name" value="AMP-bd_C_sf"/>
</dbReference>
<dbReference type="GO" id="GO:0004467">
    <property type="term" value="F:long-chain fatty acid-CoA ligase activity"/>
    <property type="evidence" value="ECO:0007669"/>
    <property type="project" value="TreeGrafter"/>
</dbReference>
<dbReference type="RefSeq" id="WP_008375916.1">
    <property type="nucleotide sequence ID" value="NZ_BAOP01000002.1"/>
</dbReference>
<gene>
    <name evidence="6" type="primary">fadD</name>
    <name evidence="6" type="ORF">GM1_002_00760</name>
</gene>
<evidence type="ECO:0000256" key="2">
    <source>
        <dbReference type="ARBA" id="ARBA00022598"/>
    </source>
</evidence>
<reference evidence="6 7" key="1">
    <citation type="submission" date="2013-02" db="EMBL/GenBank/DDBJ databases">
        <title>Whole genome shotgun sequence of Gordonia malaquae NBRC 108250.</title>
        <authorList>
            <person name="Yoshida I."/>
            <person name="Hosoyama A."/>
            <person name="Tsuchikane K."/>
            <person name="Ando Y."/>
            <person name="Baba S."/>
            <person name="Ohji S."/>
            <person name="Hamada M."/>
            <person name="Tamura T."/>
            <person name="Yamazoe A."/>
            <person name="Yamazaki S."/>
            <person name="Fujita N."/>
        </authorList>
    </citation>
    <scope>NUCLEOTIDE SEQUENCE [LARGE SCALE GENOMIC DNA]</scope>
    <source>
        <strain evidence="6 7">NBRC 108250</strain>
    </source>
</reference>
<dbReference type="InterPro" id="IPR020845">
    <property type="entry name" value="AMP-binding_CS"/>
</dbReference>
<evidence type="ECO:0000259" key="5">
    <source>
        <dbReference type="Pfam" id="PF00501"/>
    </source>
</evidence>
<accession>M3V9N3</accession>
<evidence type="ECO:0000313" key="7">
    <source>
        <dbReference type="Proteomes" id="UP000035009"/>
    </source>
</evidence>
<dbReference type="GO" id="GO:0005524">
    <property type="term" value="F:ATP binding"/>
    <property type="evidence" value="ECO:0007669"/>
    <property type="project" value="UniProtKB-KW"/>
</dbReference>
<dbReference type="GO" id="GO:0005324">
    <property type="term" value="F:long-chain fatty acid transmembrane transporter activity"/>
    <property type="evidence" value="ECO:0007669"/>
    <property type="project" value="TreeGrafter"/>
</dbReference>
<dbReference type="InterPro" id="IPR000873">
    <property type="entry name" value="AMP-dep_synth/lig_dom"/>
</dbReference>
<sequence>MPDITTTADLLRARRDDDAPALLFGDDEWTWSQFVAECERRAVAMRAVHAQLHADTPWHIGVLMDNSPEYLFLIGGAALAGATIVGVNPTRRGAELVADVARTDCALVIVGPSQSEVAADLDGHVRSVFTDSDDYRRLLDVQPDVTAEGPDNHTLLLLFTSGSTGAPKAVKCSSARLAAIGMLNVHGMRRDDVAYNAMPLFHGNAVMSAWAPILGVGGTYALRDKFSASGFLPDVQRFGATFFNYVGRSLAYILAQPERVEERATELRFGWGTEASARDREEFERRFGVPVTESYGSSEGVCVIVRDASTPRGALGTPNPMLGMTIVNDDGRECPDAVLTADGTLLNGAEAIGEIVARGGGDRFEGYYNNAEATAEKIRDGDYWSGDLAYRTPDGVYWFAGRTNDWIRVDSENFSTAPLERIIARFDGVRGVSAYAVPDPQTGDRVMAALETDQSFDPGAFAAFLDAQPDMGSKWTPHLLRLTERFPLTATRKIDKTSLRRAAWHTPDRVLIRDGARYVPLDARARAALEAAFAEHDRTHLIPN</sequence>
<evidence type="ECO:0000313" key="6">
    <source>
        <dbReference type="EMBL" id="GAC78098.1"/>
    </source>
</evidence>
<organism evidence="6 7">
    <name type="scientific">Gordonia malaquae NBRC 108250</name>
    <dbReference type="NCBI Taxonomy" id="1223542"/>
    <lineage>
        <taxon>Bacteria</taxon>
        <taxon>Bacillati</taxon>
        <taxon>Actinomycetota</taxon>
        <taxon>Actinomycetes</taxon>
        <taxon>Mycobacteriales</taxon>
        <taxon>Gordoniaceae</taxon>
        <taxon>Gordonia</taxon>
    </lineage>
</organism>
<dbReference type="SUPFAM" id="SSF56801">
    <property type="entry name" value="Acetyl-CoA synthetase-like"/>
    <property type="match status" value="1"/>
</dbReference>
<evidence type="ECO:0000256" key="3">
    <source>
        <dbReference type="ARBA" id="ARBA00022741"/>
    </source>
</evidence>
<dbReference type="STRING" id="410332.SAMN04488550_3489"/>
<dbReference type="PANTHER" id="PTHR43107:SF15">
    <property type="entry name" value="FATTY ACID TRANSPORT PROTEIN 3, ISOFORM A"/>
    <property type="match status" value="1"/>
</dbReference>
<dbReference type="GO" id="GO:0005886">
    <property type="term" value="C:plasma membrane"/>
    <property type="evidence" value="ECO:0007669"/>
    <property type="project" value="TreeGrafter"/>
</dbReference>
<dbReference type="Proteomes" id="UP000035009">
    <property type="component" value="Unassembled WGS sequence"/>
</dbReference>
<keyword evidence="2 6" id="KW-0436">Ligase</keyword>
<dbReference type="PROSITE" id="PS00455">
    <property type="entry name" value="AMP_BINDING"/>
    <property type="match status" value="1"/>
</dbReference>
<dbReference type="GO" id="GO:0044539">
    <property type="term" value="P:long-chain fatty acid import into cell"/>
    <property type="evidence" value="ECO:0007669"/>
    <property type="project" value="TreeGrafter"/>
</dbReference>
<dbReference type="Pfam" id="PF00501">
    <property type="entry name" value="AMP-binding"/>
    <property type="match status" value="1"/>
</dbReference>
<dbReference type="eggNOG" id="COG0318">
    <property type="taxonomic scope" value="Bacteria"/>
</dbReference>
<keyword evidence="7" id="KW-1185">Reference proteome</keyword>
<evidence type="ECO:0000256" key="1">
    <source>
        <dbReference type="ARBA" id="ARBA00006432"/>
    </source>
</evidence>
<dbReference type="Gene3D" id="3.40.50.12780">
    <property type="entry name" value="N-terminal domain of ligase-like"/>
    <property type="match status" value="1"/>
</dbReference>
<feature type="domain" description="AMP-dependent synthetase/ligase" evidence="5">
    <location>
        <begin position="13"/>
        <end position="368"/>
    </location>
</feature>
<dbReference type="EMBL" id="BAOP01000002">
    <property type="protein sequence ID" value="GAC78098.1"/>
    <property type="molecule type" value="Genomic_DNA"/>
</dbReference>
<keyword evidence="3" id="KW-0547">Nucleotide-binding</keyword>